<dbReference type="AlphaFoldDB" id="A0A814RNX5"/>
<protein>
    <submittedName>
        <fullName evidence="1">Uncharacterized protein</fullName>
    </submittedName>
</protein>
<comment type="caution">
    <text evidence="1">The sequence shown here is derived from an EMBL/GenBank/DDBJ whole genome shotgun (WGS) entry which is preliminary data.</text>
</comment>
<accession>A0A814RNX5</accession>
<organism evidence="1 2">
    <name type="scientific">Rotaria sordida</name>
    <dbReference type="NCBI Taxonomy" id="392033"/>
    <lineage>
        <taxon>Eukaryota</taxon>
        <taxon>Metazoa</taxon>
        <taxon>Spiralia</taxon>
        <taxon>Gnathifera</taxon>
        <taxon>Rotifera</taxon>
        <taxon>Eurotatoria</taxon>
        <taxon>Bdelloidea</taxon>
        <taxon>Philodinida</taxon>
        <taxon>Philodinidae</taxon>
        <taxon>Rotaria</taxon>
    </lineage>
</organism>
<dbReference type="EMBL" id="CAJNOL010000609">
    <property type="protein sequence ID" value="CAF1136766.1"/>
    <property type="molecule type" value="Genomic_DNA"/>
</dbReference>
<gene>
    <name evidence="1" type="ORF">JXQ802_LOCUS20997</name>
</gene>
<keyword evidence="2" id="KW-1185">Reference proteome</keyword>
<sequence length="270" mass="32360">MIPISLTIEYLSIENIHCDLNDLSHLFKHTHHLKKLYQNIEYNSNNEQLHIIFSSIISLNLTFEGSKYSIENLLQKLPNLISLTLQLSHWFVRCDWYSLNNILYTLPYTFDEFIYSNKYQSKSICFNNGDYWLYNHVNKIIFENNFYQYPARFLNIRHLDLHCSLNENILSALLRLDRLHSLDTVIRNDFSYSLFETFINQAPHLYSLRLKYFNDLPMEIFRIKTKSIQRIDLIGNSIYHIRYFNSIECEILSHSLLEKQCKILLINVEN</sequence>
<name>A0A814RNX5_9BILA</name>
<dbReference type="Proteomes" id="UP000663870">
    <property type="component" value="Unassembled WGS sequence"/>
</dbReference>
<proteinExistence type="predicted"/>
<evidence type="ECO:0000313" key="2">
    <source>
        <dbReference type="Proteomes" id="UP000663870"/>
    </source>
</evidence>
<evidence type="ECO:0000313" key="1">
    <source>
        <dbReference type="EMBL" id="CAF1136766.1"/>
    </source>
</evidence>
<reference evidence="1" key="1">
    <citation type="submission" date="2021-02" db="EMBL/GenBank/DDBJ databases">
        <authorList>
            <person name="Nowell W R."/>
        </authorList>
    </citation>
    <scope>NUCLEOTIDE SEQUENCE</scope>
</reference>